<dbReference type="GO" id="GO:0032993">
    <property type="term" value="C:protein-DNA complex"/>
    <property type="evidence" value="ECO:0007669"/>
    <property type="project" value="TreeGrafter"/>
</dbReference>
<feature type="region of interest" description="Disordered" evidence="4">
    <location>
        <begin position="1"/>
        <end position="66"/>
    </location>
</feature>
<dbReference type="PANTHER" id="PTHR43003:SF5">
    <property type="entry name" value="DNA-3-METHYLADENINE GLYCOSYLASE"/>
    <property type="match status" value="1"/>
</dbReference>
<feature type="compositionally biased region" description="Acidic residues" evidence="4">
    <location>
        <begin position="313"/>
        <end position="325"/>
    </location>
</feature>
<dbReference type="Gene3D" id="1.10.340.30">
    <property type="entry name" value="Hypothetical protein, domain 2"/>
    <property type="match status" value="1"/>
</dbReference>
<feature type="compositionally biased region" description="Basic residues" evidence="4">
    <location>
        <begin position="294"/>
        <end position="303"/>
    </location>
</feature>
<reference evidence="6" key="2">
    <citation type="journal article" date="2020" name="Nat. Commun.">
        <title>Large-scale genome sequencing of mycorrhizal fungi provides insights into the early evolution of symbiotic traits.</title>
        <authorList>
            <person name="Miyauchi S."/>
            <person name="Kiss E."/>
            <person name="Kuo A."/>
            <person name="Drula E."/>
            <person name="Kohler A."/>
            <person name="Sanchez-Garcia M."/>
            <person name="Morin E."/>
            <person name="Andreopoulos B."/>
            <person name="Barry K.W."/>
            <person name="Bonito G."/>
            <person name="Buee M."/>
            <person name="Carver A."/>
            <person name="Chen C."/>
            <person name="Cichocki N."/>
            <person name="Clum A."/>
            <person name="Culley D."/>
            <person name="Crous P.W."/>
            <person name="Fauchery L."/>
            <person name="Girlanda M."/>
            <person name="Hayes R.D."/>
            <person name="Keri Z."/>
            <person name="LaButti K."/>
            <person name="Lipzen A."/>
            <person name="Lombard V."/>
            <person name="Magnuson J."/>
            <person name="Maillard F."/>
            <person name="Murat C."/>
            <person name="Nolan M."/>
            <person name="Ohm R.A."/>
            <person name="Pangilinan J."/>
            <person name="Pereira M.F."/>
            <person name="Perotto S."/>
            <person name="Peter M."/>
            <person name="Pfister S."/>
            <person name="Riley R."/>
            <person name="Sitrit Y."/>
            <person name="Stielow J.B."/>
            <person name="Szollosi G."/>
            <person name="Zifcakova L."/>
            <person name="Stursova M."/>
            <person name="Spatafora J.W."/>
            <person name="Tedersoo L."/>
            <person name="Vaario L.M."/>
            <person name="Yamada A."/>
            <person name="Yan M."/>
            <person name="Wang P."/>
            <person name="Xu J."/>
            <person name="Bruns T."/>
            <person name="Baldrian P."/>
            <person name="Vilgalys R."/>
            <person name="Dunand C."/>
            <person name="Henrissat B."/>
            <person name="Grigoriev I.V."/>
            <person name="Hibbett D."/>
            <person name="Nagy L.G."/>
            <person name="Martin F.M."/>
        </authorList>
    </citation>
    <scope>NUCLEOTIDE SEQUENCE</scope>
    <source>
        <strain evidence="6">Prilba</strain>
    </source>
</reference>
<proteinExistence type="inferred from homology"/>
<evidence type="ECO:0000256" key="4">
    <source>
        <dbReference type="SAM" id="MobiDB-lite"/>
    </source>
</evidence>
<dbReference type="OrthoDB" id="415889at2759"/>
<dbReference type="EMBL" id="WHVB01000005">
    <property type="protein sequence ID" value="KAF8482919.1"/>
    <property type="molecule type" value="Genomic_DNA"/>
</dbReference>
<keyword evidence="3" id="KW-0234">DNA repair</keyword>
<evidence type="ECO:0000259" key="5">
    <source>
        <dbReference type="SMART" id="SM00478"/>
    </source>
</evidence>
<dbReference type="GO" id="GO:0008725">
    <property type="term" value="F:DNA-3-methyladenine glycosylase activity"/>
    <property type="evidence" value="ECO:0007669"/>
    <property type="project" value="TreeGrafter"/>
</dbReference>
<feature type="domain" description="HhH-GPD" evidence="5">
    <location>
        <begin position="123"/>
        <end position="301"/>
    </location>
</feature>
<dbReference type="PANTHER" id="PTHR43003">
    <property type="entry name" value="DNA-3-METHYLADENINE GLYCOSYLASE"/>
    <property type="match status" value="1"/>
</dbReference>
<gene>
    <name evidence="6" type="ORF">DFH94DRAFT_730634</name>
</gene>
<dbReference type="AlphaFoldDB" id="A0A9P5TBM0"/>
<dbReference type="CDD" id="cd00056">
    <property type="entry name" value="ENDO3c"/>
    <property type="match status" value="1"/>
</dbReference>
<dbReference type="GO" id="GO:0032131">
    <property type="term" value="F:alkylated DNA binding"/>
    <property type="evidence" value="ECO:0007669"/>
    <property type="project" value="TreeGrafter"/>
</dbReference>
<comment type="similarity">
    <text evidence="1">Belongs to the alkylbase DNA glycosidase AlkA family.</text>
</comment>
<dbReference type="Proteomes" id="UP000759537">
    <property type="component" value="Unassembled WGS sequence"/>
</dbReference>
<comment type="caution">
    <text evidence="6">The sequence shown here is derived from an EMBL/GenBank/DDBJ whole genome shotgun (WGS) entry which is preliminary data.</text>
</comment>
<reference evidence="6" key="1">
    <citation type="submission" date="2019-10" db="EMBL/GenBank/DDBJ databases">
        <authorList>
            <consortium name="DOE Joint Genome Institute"/>
            <person name="Kuo A."/>
            <person name="Miyauchi S."/>
            <person name="Kiss E."/>
            <person name="Drula E."/>
            <person name="Kohler A."/>
            <person name="Sanchez-Garcia M."/>
            <person name="Andreopoulos B."/>
            <person name="Barry K.W."/>
            <person name="Bonito G."/>
            <person name="Buee M."/>
            <person name="Carver A."/>
            <person name="Chen C."/>
            <person name="Cichocki N."/>
            <person name="Clum A."/>
            <person name="Culley D."/>
            <person name="Crous P.W."/>
            <person name="Fauchery L."/>
            <person name="Girlanda M."/>
            <person name="Hayes R."/>
            <person name="Keri Z."/>
            <person name="LaButti K."/>
            <person name="Lipzen A."/>
            <person name="Lombard V."/>
            <person name="Magnuson J."/>
            <person name="Maillard F."/>
            <person name="Morin E."/>
            <person name="Murat C."/>
            <person name="Nolan M."/>
            <person name="Ohm R."/>
            <person name="Pangilinan J."/>
            <person name="Pereira M."/>
            <person name="Perotto S."/>
            <person name="Peter M."/>
            <person name="Riley R."/>
            <person name="Sitrit Y."/>
            <person name="Stielow B."/>
            <person name="Szollosi G."/>
            <person name="Zifcakova L."/>
            <person name="Stursova M."/>
            <person name="Spatafora J.W."/>
            <person name="Tedersoo L."/>
            <person name="Vaario L.-M."/>
            <person name="Yamada A."/>
            <person name="Yan M."/>
            <person name="Wang P."/>
            <person name="Xu J."/>
            <person name="Bruns T."/>
            <person name="Baldrian P."/>
            <person name="Vilgalys R."/>
            <person name="Henrissat B."/>
            <person name="Grigoriev I.V."/>
            <person name="Hibbett D."/>
            <person name="Nagy L.G."/>
            <person name="Martin F.M."/>
        </authorList>
    </citation>
    <scope>NUCLEOTIDE SEQUENCE</scope>
    <source>
        <strain evidence="6">Prilba</strain>
    </source>
</reference>
<name>A0A9P5TBM0_9AGAM</name>
<dbReference type="InterPro" id="IPR011257">
    <property type="entry name" value="DNA_glycosylase"/>
</dbReference>
<dbReference type="GO" id="GO:0006307">
    <property type="term" value="P:DNA alkylation repair"/>
    <property type="evidence" value="ECO:0007669"/>
    <property type="project" value="TreeGrafter"/>
</dbReference>
<evidence type="ECO:0000256" key="2">
    <source>
        <dbReference type="ARBA" id="ARBA00022763"/>
    </source>
</evidence>
<dbReference type="GO" id="GO:0005634">
    <property type="term" value="C:nucleus"/>
    <property type="evidence" value="ECO:0007669"/>
    <property type="project" value="TreeGrafter"/>
</dbReference>
<feature type="compositionally biased region" description="Basic and acidic residues" evidence="4">
    <location>
        <begin position="272"/>
        <end position="292"/>
    </location>
</feature>
<protein>
    <submittedName>
        <fullName evidence="6">DNA glycosylase</fullName>
    </submittedName>
</protein>
<dbReference type="GO" id="GO:0006285">
    <property type="term" value="P:base-excision repair, AP site formation"/>
    <property type="evidence" value="ECO:0007669"/>
    <property type="project" value="TreeGrafter"/>
</dbReference>
<dbReference type="Pfam" id="PF00730">
    <property type="entry name" value="HhH-GPD"/>
    <property type="match status" value="1"/>
</dbReference>
<accession>A0A9P5TBM0</accession>
<keyword evidence="2" id="KW-0227">DNA damage</keyword>
<dbReference type="InterPro" id="IPR051912">
    <property type="entry name" value="Alkylbase_DNA_Glycosylase/TA"/>
</dbReference>
<feature type="compositionally biased region" description="Low complexity" evidence="4">
    <location>
        <begin position="1"/>
        <end position="15"/>
    </location>
</feature>
<evidence type="ECO:0000313" key="7">
    <source>
        <dbReference type="Proteomes" id="UP000759537"/>
    </source>
</evidence>
<dbReference type="SMART" id="SM00478">
    <property type="entry name" value="ENDO3c"/>
    <property type="match status" value="1"/>
</dbReference>
<feature type="compositionally biased region" description="Polar residues" evidence="4">
    <location>
        <begin position="347"/>
        <end position="365"/>
    </location>
</feature>
<keyword evidence="7" id="KW-1185">Reference proteome</keyword>
<sequence length="472" mass="51908">MPVTRSITRTRATTTPPVVNVKRAPKRQAESDPTVTKRKRSSSSKAKAKSETTEGTVPRPLVEPSGEELAPLPAKLIFSLEDAKSHLIQADHRFGDVFSRLPCKPFERLEGIHPFRTLCTSIIGQQISWLAARAIQHKFLKLYFPELPDKPDAQYWTKTPQDKFPTAYQVATTDLTTLKTAGLSGRKAEYVRDLATRFADGRLSNQKLLVANDDELFELLTAVYGIGKWTVEMFAIFSLRRPDILPVGDLGVQRGLLRWMLSLHQPEYRIELSPKKLPDPTEDPRKAEDAPKQKPIKSRKKVKGGVSASNNEIDSDQEVEQEADELPSSNGLPDATASRRQDLDHAPTTSVIPAVSTTATTSDVQGTPLRRNKKNLVGGALTPGALGLPSMPPPLTPSVTQALTRAPDAPPPPPLPAGLTVSSLRSRLDGKKKIKGAILTPSEMEALTEPWRPYRSIGVYYMWALAEEKAAS</sequence>
<evidence type="ECO:0000256" key="1">
    <source>
        <dbReference type="ARBA" id="ARBA00010817"/>
    </source>
</evidence>
<dbReference type="FunFam" id="1.10.340.30:FF:000004">
    <property type="entry name" value="DNA-3-methyladenine glycosylase II"/>
    <property type="match status" value="1"/>
</dbReference>
<evidence type="ECO:0000313" key="6">
    <source>
        <dbReference type="EMBL" id="KAF8482919.1"/>
    </source>
</evidence>
<feature type="region of interest" description="Disordered" evidence="4">
    <location>
        <begin position="272"/>
        <end position="418"/>
    </location>
</feature>
<dbReference type="GO" id="GO:0043916">
    <property type="term" value="F:DNA-7-methylguanine glycosylase activity"/>
    <property type="evidence" value="ECO:0007669"/>
    <property type="project" value="TreeGrafter"/>
</dbReference>
<organism evidence="6 7">
    <name type="scientific">Russula ochroleuca</name>
    <dbReference type="NCBI Taxonomy" id="152965"/>
    <lineage>
        <taxon>Eukaryota</taxon>
        <taxon>Fungi</taxon>
        <taxon>Dikarya</taxon>
        <taxon>Basidiomycota</taxon>
        <taxon>Agaricomycotina</taxon>
        <taxon>Agaricomycetes</taxon>
        <taxon>Russulales</taxon>
        <taxon>Russulaceae</taxon>
        <taxon>Russula</taxon>
    </lineage>
</organism>
<dbReference type="Gene3D" id="1.10.1670.40">
    <property type="match status" value="2"/>
</dbReference>
<dbReference type="SUPFAM" id="SSF48150">
    <property type="entry name" value="DNA-glycosylase"/>
    <property type="match status" value="1"/>
</dbReference>
<evidence type="ECO:0000256" key="3">
    <source>
        <dbReference type="ARBA" id="ARBA00023204"/>
    </source>
</evidence>
<feature type="compositionally biased region" description="Low complexity" evidence="4">
    <location>
        <begin position="376"/>
        <end position="389"/>
    </location>
</feature>
<dbReference type="InterPro" id="IPR003265">
    <property type="entry name" value="HhH-GPD_domain"/>
</dbReference>